<reference evidence="3 4" key="1">
    <citation type="journal article" date="2018" name="Genome Biol. Evol.">
        <title>Parallel and Gradual Genome Erosion in the Blattabacterium Endosymbionts of Mastotermes darwiniensis and Cryptocercus Wood Roaches.</title>
        <authorList>
            <person name="Kinjo Y."/>
            <person name="Bourguignon T."/>
            <person name="Tong K.J."/>
            <person name="Kuwahara H."/>
            <person name="Lim S.J."/>
            <person name="Yoon K.B."/>
            <person name="Shigenobu S."/>
            <person name="Park Y.C."/>
            <person name="Nalepa C.A."/>
            <person name="Hongoh Y."/>
            <person name="Ohkuma M."/>
            <person name="Lo N."/>
            <person name="Tokuda G."/>
        </authorList>
    </citation>
    <scope>NUCLEOTIDE SEQUENCE [LARGE SCALE GENOMIC DNA]</scope>
    <source>
        <strain evidence="3 4">CPUsv</strain>
    </source>
</reference>
<gene>
    <name evidence="3" type="ORF">DM808_01885</name>
</gene>
<protein>
    <submittedName>
        <fullName evidence="3">Uncharacterized protein</fullName>
    </submittedName>
</protein>
<keyword evidence="4" id="KW-1185">Reference proteome</keyword>
<evidence type="ECO:0000256" key="1">
    <source>
        <dbReference type="SAM" id="Coils"/>
    </source>
</evidence>
<feature type="coiled-coil region" evidence="1">
    <location>
        <begin position="63"/>
        <end position="96"/>
    </location>
</feature>
<accession>A0ABM6WMU5</accession>
<keyword evidence="1" id="KW-0175">Coiled coil</keyword>
<feature type="compositionally biased region" description="Polar residues" evidence="2">
    <location>
        <begin position="1"/>
        <end position="10"/>
    </location>
</feature>
<organism evidence="3 4">
    <name type="scientific">Blattabacterium punctulatus</name>
    <dbReference type="NCBI Taxonomy" id="164514"/>
    <lineage>
        <taxon>Bacteria</taxon>
        <taxon>Pseudomonadati</taxon>
        <taxon>Bacteroidota</taxon>
        <taxon>Flavobacteriia</taxon>
        <taxon>Flavobacteriales</taxon>
        <taxon>Blattabacteriaceae</taxon>
        <taxon>Blattabacterium</taxon>
    </lineage>
</organism>
<dbReference type="EMBL" id="CP029812">
    <property type="protein sequence ID" value="AWU39906.1"/>
    <property type="molecule type" value="Genomic_DNA"/>
</dbReference>
<evidence type="ECO:0000313" key="4">
    <source>
        <dbReference type="Proteomes" id="UP000247917"/>
    </source>
</evidence>
<name>A0ABM6WMU5_9FLAO</name>
<proteinExistence type="predicted"/>
<evidence type="ECO:0000256" key="2">
    <source>
        <dbReference type="SAM" id="MobiDB-lite"/>
    </source>
</evidence>
<evidence type="ECO:0000313" key="3">
    <source>
        <dbReference type="EMBL" id="AWU39906.1"/>
    </source>
</evidence>
<feature type="region of interest" description="Disordered" evidence="2">
    <location>
        <begin position="1"/>
        <end position="50"/>
    </location>
</feature>
<dbReference type="Proteomes" id="UP000247917">
    <property type="component" value="Chromosome"/>
</dbReference>
<sequence>MFFTSCNDDNLTGGHPPEEPEKTNTPPTIGMAIDEPTPSPTTTSSPFLSDLEKEEKEIYRLHIEELMNQDSQLKKIIEELAKAEKAKAEKAKAEKAKAS</sequence>